<dbReference type="AlphaFoldDB" id="A0A8J3I7Y3"/>
<accession>A0A8J3I7Y3</accession>
<proteinExistence type="inferred from homology"/>
<dbReference type="InterPro" id="IPR017972">
    <property type="entry name" value="Cyt_P450_CS"/>
</dbReference>
<organism evidence="3 4">
    <name type="scientific">Ktedonospora formicarum</name>
    <dbReference type="NCBI Taxonomy" id="2778364"/>
    <lineage>
        <taxon>Bacteria</taxon>
        <taxon>Bacillati</taxon>
        <taxon>Chloroflexota</taxon>
        <taxon>Ktedonobacteria</taxon>
        <taxon>Ktedonobacterales</taxon>
        <taxon>Ktedonobacteraceae</taxon>
        <taxon>Ktedonospora</taxon>
    </lineage>
</organism>
<keyword evidence="4" id="KW-1185">Reference proteome</keyword>
<evidence type="ECO:0000313" key="3">
    <source>
        <dbReference type="EMBL" id="GHO48803.1"/>
    </source>
</evidence>
<keyword evidence="2" id="KW-0503">Monooxygenase</keyword>
<dbReference type="InterPro" id="IPR001128">
    <property type="entry name" value="Cyt_P450"/>
</dbReference>
<dbReference type="GO" id="GO:0020037">
    <property type="term" value="F:heme binding"/>
    <property type="evidence" value="ECO:0007669"/>
    <property type="project" value="InterPro"/>
</dbReference>
<dbReference type="PANTHER" id="PTHR46696:SF1">
    <property type="entry name" value="CYTOCHROME P450 YJIB-RELATED"/>
    <property type="match status" value="1"/>
</dbReference>
<dbReference type="GO" id="GO:0004497">
    <property type="term" value="F:monooxygenase activity"/>
    <property type="evidence" value="ECO:0007669"/>
    <property type="project" value="UniProtKB-KW"/>
</dbReference>
<dbReference type="RefSeq" id="WP_236031741.1">
    <property type="nucleotide sequence ID" value="NZ_BNJF01000004.1"/>
</dbReference>
<reference evidence="3" key="1">
    <citation type="submission" date="2020-10" db="EMBL/GenBank/DDBJ databases">
        <title>Taxonomic study of unclassified bacteria belonging to the class Ktedonobacteria.</title>
        <authorList>
            <person name="Yabe S."/>
            <person name="Wang C.M."/>
            <person name="Zheng Y."/>
            <person name="Sakai Y."/>
            <person name="Cavaletti L."/>
            <person name="Monciardini P."/>
            <person name="Donadio S."/>
        </authorList>
    </citation>
    <scope>NUCLEOTIDE SEQUENCE</scope>
    <source>
        <strain evidence="3">SOSP1-1</strain>
    </source>
</reference>
<dbReference type="GO" id="GO:0005506">
    <property type="term" value="F:iron ion binding"/>
    <property type="evidence" value="ECO:0007669"/>
    <property type="project" value="InterPro"/>
</dbReference>
<dbReference type="Gene3D" id="1.10.630.10">
    <property type="entry name" value="Cytochrome P450"/>
    <property type="match status" value="1"/>
</dbReference>
<comment type="caution">
    <text evidence="3">The sequence shown here is derived from an EMBL/GenBank/DDBJ whole genome shotgun (WGS) entry which is preliminary data.</text>
</comment>
<evidence type="ECO:0000256" key="1">
    <source>
        <dbReference type="ARBA" id="ARBA00010617"/>
    </source>
</evidence>
<dbReference type="Proteomes" id="UP000612362">
    <property type="component" value="Unassembled WGS sequence"/>
</dbReference>
<keyword evidence="2" id="KW-0560">Oxidoreductase</keyword>
<comment type="similarity">
    <text evidence="1 2">Belongs to the cytochrome P450 family.</text>
</comment>
<protein>
    <recommendedName>
        <fullName evidence="5">Cytochrome P450</fullName>
    </recommendedName>
</protein>
<keyword evidence="2" id="KW-0349">Heme</keyword>
<evidence type="ECO:0000313" key="4">
    <source>
        <dbReference type="Proteomes" id="UP000612362"/>
    </source>
</evidence>
<dbReference type="InterPro" id="IPR002397">
    <property type="entry name" value="Cyt_P450_B"/>
</dbReference>
<dbReference type="Pfam" id="PF00067">
    <property type="entry name" value="p450"/>
    <property type="match status" value="1"/>
</dbReference>
<dbReference type="SUPFAM" id="SSF48264">
    <property type="entry name" value="Cytochrome P450"/>
    <property type="match status" value="1"/>
</dbReference>
<keyword evidence="2" id="KW-0479">Metal-binding</keyword>
<keyword evidence="2" id="KW-0408">Iron</keyword>
<sequence length="93" mass="10567">MAICHWVSGAANHDPDHFVDPDQLNVRRSPQRHLAFGYGSHFCLGAPLARLEIEVALHTLLTRFPRLRLKTTEPSWKPRIVFRGLNALPVVFS</sequence>
<evidence type="ECO:0008006" key="5">
    <source>
        <dbReference type="Google" id="ProtNLM"/>
    </source>
</evidence>
<dbReference type="PROSITE" id="PS00086">
    <property type="entry name" value="CYTOCHROME_P450"/>
    <property type="match status" value="1"/>
</dbReference>
<evidence type="ECO:0000256" key="2">
    <source>
        <dbReference type="RuleBase" id="RU000461"/>
    </source>
</evidence>
<dbReference type="PRINTS" id="PR00359">
    <property type="entry name" value="BP450"/>
</dbReference>
<gene>
    <name evidence="3" type="ORF">KSX_69660</name>
</gene>
<name>A0A8J3I7Y3_9CHLR</name>
<dbReference type="PANTHER" id="PTHR46696">
    <property type="entry name" value="P450, PUTATIVE (EUROFUNG)-RELATED"/>
    <property type="match status" value="1"/>
</dbReference>
<dbReference type="GO" id="GO:0016705">
    <property type="term" value="F:oxidoreductase activity, acting on paired donors, with incorporation or reduction of molecular oxygen"/>
    <property type="evidence" value="ECO:0007669"/>
    <property type="project" value="InterPro"/>
</dbReference>
<dbReference type="EMBL" id="BNJF01000004">
    <property type="protein sequence ID" value="GHO48803.1"/>
    <property type="molecule type" value="Genomic_DNA"/>
</dbReference>
<dbReference type="InterPro" id="IPR036396">
    <property type="entry name" value="Cyt_P450_sf"/>
</dbReference>